<dbReference type="SUPFAM" id="SSF48264">
    <property type="entry name" value="Cytochrome P450"/>
    <property type="match status" value="1"/>
</dbReference>
<dbReference type="Pfam" id="PF00109">
    <property type="entry name" value="ketoacyl-synt"/>
    <property type="match status" value="2"/>
</dbReference>
<comment type="caution">
    <text evidence="11">The sequence shown here is derived from an EMBL/GenBank/DDBJ whole genome shotgun (WGS) entry which is preliminary data.</text>
</comment>
<dbReference type="InterPro" id="IPR049900">
    <property type="entry name" value="PKS_mFAS_DH"/>
</dbReference>
<dbReference type="InterPro" id="IPR001227">
    <property type="entry name" value="Ac_transferase_dom_sf"/>
</dbReference>
<dbReference type="Pfam" id="PF23297">
    <property type="entry name" value="ACP_SdgA_C"/>
    <property type="match status" value="1"/>
</dbReference>
<dbReference type="SUPFAM" id="SSF55048">
    <property type="entry name" value="Probable ACP-binding domain of malonyl-CoA ACP transacylase"/>
    <property type="match status" value="1"/>
</dbReference>
<dbReference type="Gene3D" id="3.40.366.10">
    <property type="entry name" value="Malonyl-Coenzyme A Acyl Carrier Protein, domain 2"/>
    <property type="match status" value="1"/>
</dbReference>
<sequence>MLSEDITHFDHQFFSITPDQAAAIDPQQRLLLEVTYEALESMGCPMEQLHGSDTAVFVGMMNNDYLVQQALDVDFSPKYNATGVANSNASSRISYFFDWHGPSMAIRSGTSNMLSPTGKSRMWDANADGYARGEGVASVVLKTLSDAIRDGDNIHTVIREIGVNHDGRTAGLTMPSATAQAHLIRRVYRQAGLDPQDRNDRCQFFEAHGTGTPAGDPQEAEALNRAFFDNMNSADDDILFVGSIKTIVGHTESTAGLAGLLRACLALKNGVIPPNLLFNRLNPAVAPFTAHLRIPTTAQPWPSHQGSVRRASVNSFGFGGANAHVILESYDPTDHFVNGNGIPSPALEPTRSETIRTKSAGPGAMMAVGTSFEDAQELCHLEDFAGTLCVAAHNSPESVTLSGDSSTIERARLVFEEEGKFARPLKIYQNILGTTIDGYGVKHGRTNMSVHMSCLIMTSSDESPQTALQTNGGYISLAMESAMQIAGSSPVQLIELLDLDIAKAIVISETAPTELVIYLNRITRNDIQEVTAEFSVYSAVATKDSAGLTLNCRSDLRITLETKAARTAAPLPPRKIHSVNMSEVDVERFYTSLRDDAGYTYEAPFRNITQLSPGDIDLYSSSEYENKMMHYGDDADFNITRAVGEHLPLPEVMSGEVNILEYMAQNDYLGRYYREAAGFESLNDSVGGLVAQITNKYPHMNFCEVGAGTGGATKPSWTLKMIYKTLNIEHDPVDQGFVPQAYDCVVAANVLHATKSLETTLRNVRSLLKPGGYLILFEIIGNNVMRIPMVMGGLPGWWIGHEDGRKYAPTIELEEWDTILRQTGFSGVDTHTPMKDKVSLPGAIFCSMALDENIDALRNPLVKNIDQSANDCLVILQGKTDISEQLLGMLELHFTKVVVAENLDSLPEIPAHAHILSLQDYGDSIFENLTELRWANLQRLLESPRTVLWVTSGAHCSNPYAAMSIGLFRSLYHELMGCLVQTLDCEVVHKASDLHTIAELVLRLRKLASLSQRDEDAEILWTVEPELRLRDGRLEVQRVRSAWERNDRLNSCRRPIFQGQDARIAFLDLRFNGVRHVLEETQSPKPLADGEFISVRVTTSFLLAIKTPMGHAFICLGFNQDSGEKVLCLSETNSSRLIIHKSWTRNVSVDVIDRQYLSLVIGALVNQQLVDALPPSGALLAYDPDPGLASLLSKQMSIQNRIVLFVTSRPRMQHHRGNSVTDLLHRVTEFAESQLNGVPDGVALETMPLRDIVLTTEPFEGAEVKYFQNDVADFTSVENTLEQITGSMPPLGGVALGALVLCDRMFAQMKLDEFQRVMDPKVQGTLNFSRLFSLESSLPPLDWFIGFSSIVATMGNPGQANYSAANCFIKAVINQRRAQGLAGSVIDISRVIGVGYVEREMKSDGRLTREQKERLFTGSMTLPMSETDLHQLFAEAIVSGRPAAGDNGNHDIITGMAPVRKENAHDKSWPNNPKFGLLVKVGEESAAELSEQASNRIPIKKLLAEAGSRDEMDKILKDALISKLRAVLFLSGSDVSVEDVPLIDIGVDSLVGVEIRAWCLKQFDVDVPVIKILGGISLSGIVEQFNKFKSANNCQAPIDITGKFPYGLDRINRIRNSRKSGEDILDDILGGEFKNASTFQMTMVEGSCVLTTTEPANLQAMLATQPQFARDNINDLDETERASDLFVKTIGAAGSDGWTSAVDLQPAVFNFTLDTATSFLFGESVESQSAYIHAKNSNLGGTKDATAAQEATSANFLDAFATASDYTIYRLRLQSLYWLADGFKFRRAAKTLHAFTSRFVRRALAATADSKDESSKTANVSTNLLHALSTKTRDAEELRAQATAVLFAGRDTTAALICWCLLRLAQHPNLYAELRETVLTTFPRGEPTGLAQLKSCRILQHFINEVLRLHPAIPFNTRVANKHAILPRGGGPKQDAPIAVYKGQTIAFSMYHMHRRVDLWGKDAAEFKPERWKQKSPPGSFCPLAEALEFALDSNTR</sequence>
<dbReference type="InterPro" id="IPR013968">
    <property type="entry name" value="PKS_KR"/>
</dbReference>
<name>A0A9P1MBQ0_9PEZI</name>
<dbReference type="PROSITE" id="PS52019">
    <property type="entry name" value="PKS_MFAS_DH"/>
    <property type="match status" value="1"/>
</dbReference>
<dbReference type="Proteomes" id="UP000838763">
    <property type="component" value="Unassembled WGS sequence"/>
</dbReference>
<organism evidence="11 12">
    <name type="scientific">Parascedosporium putredinis</name>
    <dbReference type="NCBI Taxonomy" id="1442378"/>
    <lineage>
        <taxon>Eukaryota</taxon>
        <taxon>Fungi</taxon>
        <taxon>Dikarya</taxon>
        <taxon>Ascomycota</taxon>
        <taxon>Pezizomycotina</taxon>
        <taxon>Sordariomycetes</taxon>
        <taxon>Hypocreomycetidae</taxon>
        <taxon>Microascales</taxon>
        <taxon>Microascaceae</taxon>
        <taxon>Parascedosporium</taxon>
    </lineage>
</organism>
<dbReference type="SMART" id="SM00825">
    <property type="entry name" value="PKS_KS"/>
    <property type="match status" value="1"/>
</dbReference>
<dbReference type="Gene3D" id="1.10.630.10">
    <property type="entry name" value="Cytochrome P450"/>
    <property type="match status" value="1"/>
</dbReference>
<dbReference type="InterPro" id="IPR002974">
    <property type="entry name" value="Cyt_P450_E_CYP52_ascomycetes"/>
</dbReference>
<feature type="region of interest" description="N-terminal hotdog fold" evidence="7">
    <location>
        <begin position="429"/>
        <end position="563"/>
    </location>
</feature>
<dbReference type="Gene3D" id="3.10.129.110">
    <property type="entry name" value="Polyketide synthase dehydratase"/>
    <property type="match status" value="1"/>
</dbReference>
<dbReference type="InterPro" id="IPR009081">
    <property type="entry name" value="PP-bd_ACP"/>
</dbReference>
<keyword evidence="3" id="KW-0489">Methyltransferase</keyword>
<dbReference type="InterPro" id="IPR029063">
    <property type="entry name" value="SAM-dependent_MTases_sf"/>
</dbReference>
<dbReference type="PANTHER" id="PTHR43775">
    <property type="entry name" value="FATTY ACID SYNTHASE"/>
    <property type="match status" value="1"/>
</dbReference>
<dbReference type="InterPro" id="IPR057326">
    <property type="entry name" value="KR_dom"/>
</dbReference>
<evidence type="ECO:0000256" key="4">
    <source>
        <dbReference type="ARBA" id="ARBA00022679"/>
    </source>
</evidence>
<dbReference type="SUPFAM" id="SSF51735">
    <property type="entry name" value="NAD(P)-binding Rossmann-fold domains"/>
    <property type="match status" value="1"/>
</dbReference>
<keyword evidence="1" id="KW-0596">Phosphopantetheine</keyword>
<feature type="domain" description="Carrier" evidence="8">
    <location>
        <begin position="1514"/>
        <end position="1589"/>
    </location>
</feature>
<dbReference type="InterPro" id="IPR016039">
    <property type="entry name" value="Thiolase-like"/>
</dbReference>
<evidence type="ECO:0000256" key="2">
    <source>
        <dbReference type="ARBA" id="ARBA00022553"/>
    </source>
</evidence>
<dbReference type="Pfam" id="PF16197">
    <property type="entry name" value="KAsynt_C_assoc"/>
    <property type="match status" value="1"/>
</dbReference>
<dbReference type="InterPro" id="IPR013217">
    <property type="entry name" value="Methyltransf_12"/>
</dbReference>
<dbReference type="GO" id="GO:0006633">
    <property type="term" value="P:fatty acid biosynthetic process"/>
    <property type="evidence" value="ECO:0007669"/>
    <property type="project" value="TreeGrafter"/>
</dbReference>
<dbReference type="InterPro" id="IPR036291">
    <property type="entry name" value="NAD(P)-bd_dom_sf"/>
</dbReference>
<dbReference type="InterPro" id="IPR020841">
    <property type="entry name" value="PKS_Beta-ketoAc_synthase_dom"/>
</dbReference>
<dbReference type="SMART" id="SM00823">
    <property type="entry name" value="PKS_PP"/>
    <property type="match status" value="1"/>
</dbReference>
<dbReference type="Pfam" id="PF00067">
    <property type="entry name" value="p450"/>
    <property type="match status" value="1"/>
</dbReference>
<evidence type="ECO:0000259" key="9">
    <source>
        <dbReference type="PROSITE" id="PS52004"/>
    </source>
</evidence>
<dbReference type="Gene3D" id="3.40.50.150">
    <property type="entry name" value="Vaccinia Virus protein VP39"/>
    <property type="match status" value="1"/>
</dbReference>
<keyword evidence="5" id="KW-0560">Oxidoreductase</keyword>
<dbReference type="SMART" id="SM00827">
    <property type="entry name" value="PKS_AT"/>
    <property type="match status" value="1"/>
</dbReference>
<dbReference type="GO" id="GO:0044550">
    <property type="term" value="P:secondary metabolite biosynthetic process"/>
    <property type="evidence" value="ECO:0007669"/>
    <property type="project" value="TreeGrafter"/>
</dbReference>
<gene>
    <name evidence="11" type="ORF">PPNO1_LOCUS5464</name>
</gene>
<dbReference type="InterPro" id="IPR014043">
    <property type="entry name" value="Acyl_transferase_dom"/>
</dbReference>
<evidence type="ECO:0000256" key="1">
    <source>
        <dbReference type="ARBA" id="ARBA00022450"/>
    </source>
</evidence>
<dbReference type="OrthoDB" id="329835at2759"/>
<dbReference type="PRINTS" id="PR01239">
    <property type="entry name" value="EP450IICYP52"/>
</dbReference>
<dbReference type="Pfam" id="PF08659">
    <property type="entry name" value="KR"/>
    <property type="match status" value="1"/>
</dbReference>
<dbReference type="InterPro" id="IPR050091">
    <property type="entry name" value="PKS_NRPS_Biosynth_Enz"/>
</dbReference>
<dbReference type="InterPro" id="IPR036396">
    <property type="entry name" value="Cyt_P450_sf"/>
</dbReference>
<dbReference type="InterPro" id="IPR014031">
    <property type="entry name" value="Ketoacyl_synth_C"/>
</dbReference>
<evidence type="ECO:0000256" key="5">
    <source>
        <dbReference type="ARBA" id="ARBA00023002"/>
    </source>
</evidence>
<dbReference type="SUPFAM" id="SSF47336">
    <property type="entry name" value="ACP-like"/>
    <property type="match status" value="1"/>
</dbReference>
<dbReference type="InterPro" id="IPR014030">
    <property type="entry name" value="Ketoacyl_synth_N"/>
</dbReference>
<dbReference type="GO" id="GO:0016712">
    <property type="term" value="F:oxidoreductase activity, acting on paired donors, with incorporation or reduction of molecular oxygen, reduced flavin or flavoprotein as one donor, and incorporation of one atom of oxygen"/>
    <property type="evidence" value="ECO:0007669"/>
    <property type="project" value="InterPro"/>
</dbReference>
<accession>A0A9P1MBQ0</accession>
<evidence type="ECO:0000259" key="10">
    <source>
        <dbReference type="PROSITE" id="PS52019"/>
    </source>
</evidence>
<dbReference type="GO" id="GO:0004312">
    <property type="term" value="F:fatty acid synthase activity"/>
    <property type="evidence" value="ECO:0007669"/>
    <property type="project" value="TreeGrafter"/>
</dbReference>
<keyword evidence="12" id="KW-1185">Reference proteome</keyword>
<evidence type="ECO:0000313" key="12">
    <source>
        <dbReference type="Proteomes" id="UP000838763"/>
    </source>
</evidence>
<feature type="domain" description="PKS/mFAS DH" evidence="10">
    <location>
        <begin position="429"/>
        <end position="793"/>
    </location>
</feature>
<dbReference type="PROSITE" id="PS50075">
    <property type="entry name" value="CARRIER"/>
    <property type="match status" value="1"/>
</dbReference>
<dbReference type="Gene3D" id="3.40.47.10">
    <property type="match status" value="2"/>
</dbReference>
<proteinExistence type="predicted"/>
<comment type="caution">
    <text evidence="7">Lacks conserved residue(s) required for the propagation of feature annotation.</text>
</comment>
<dbReference type="InterPro" id="IPR001128">
    <property type="entry name" value="Cyt_P450"/>
</dbReference>
<dbReference type="SUPFAM" id="SSF53335">
    <property type="entry name" value="S-adenosyl-L-methionine-dependent methyltransferases"/>
    <property type="match status" value="1"/>
</dbReference>
<dbReference type="Pfam" id="PF02801">
    <property type="entry name" value="Ketoacyl-synt_C"/>
    <property type="match status" value="1"/>
</dbReference>
<feature type="domain" description="Ketosynthase family 3 (KS3)" evidence="9">
    <location>
        <begin position="1"/>
        <end position="329"/>
    </location>
</feature>
<evidence type="ECO:0000256" key="7">
    <source>
        <dbReference type="PROSITE-ProRule" id="PRU01363"/>
    </source>
</evidence>
<dbReference type="PANTHER" id="PTHR43775:SF20">
    <property type="entry name" value="HYBRID PKS-NRPS SYNTHETASE APDA"/>
    <property type="match status" value="1"/>
</dbReference>
<dbReference type="Gene3D" id="3.40.50.720">
    <property type="entry name" value="NAD(P)-binding Rossmann-like Domain"/>
    <property type="match status" value="2"/>
</dbReference>
<dbReference type="GO" id="GO:0005506">
    <property type="term" value="F:iron ion binding"/>
    <property type="evidence" value="ECO:0007669"/>
    <property type="project" value="InterPro"/>
</dbReference>
<dbReference type="InterPro" id="IPR020806">
    <property type="entry name" value="PKS_PP-bd"/>
</dbReference>
<dbReference type="InterPro" id="IPR036736">
    <property type="entry name" value="ACP-like_sf"/>
</dbReference>
<evidence type="ECO:0000259" key="8">
    <source>
        <dbReference type="PROSITE" id="PS50075"/>
    </source>
</evidence>
<dbReference type="GO" id="GO:0031177">
    <property type="term" value="F:phosphopantetheine binding"/>
    <property type="evidence" value="ECO:0007669"/>
    <property type="project" value="InterPro"/>
</dbReference>
<evidence type="ECO:0000256" key="6">
    <source>
        <dbReference type="ARBA" id="ARBA00023268"/>
    </source>
</evidence>
<dbReference type="GO" id="GO:0008168">
    <property type="term" value="F:methyltransferase activity"/>
    <property type="evidence" value="ECO:0007669"/>
    <property type="project" value="UniProtKB-KW"/>
</dbReference>
<reference evidence="11" key="1">
    <citation type="submission" date="2022-11" db="EMBL/GenBank/DDBJ databases">
        <authorList>
            <person name="Scott C."/>
            <person name="Bruce N."/>
        </authorList>
    </citation>
    <scope>NUCLEOTIDE SEQUENCE</scope>
</reference>
<dbReference type="GO" id="GO:0032259">
    <property type="term" value="P:methylation"/>
    <property type="evidence" value="ECO:0007669"/>
    <property type="project" value="UniProtKB-KW"/>
</dbReference>
<dbReference type="InterPro" id="IPR016036">
    <property type="entry name" value="Malonyl_transacylase_ACP-bd"/>
</dbReference>
<dbReference type="Pfam" id="PF08242">
    <property type="entry name" value="Methyltransf_12"/>
    <property type="match status" value="1"/>
</dbReference>
<evidence type="ECO:0000313" key="11">
    <source>
        <dbReference type="EMBL" id="CAI4215786.1"/>
    </source>
</evidence>
<dbReference type="PROSITE" id="PS52004">
    <property type="entry name" value="KS3_2"/>
    <property type="match status" value="1"/>
</dbReference>
<keyword evidence="2" id="KW-0597">Phosphoprotein</keyword>
<dbReference type="EMBL" id="CALLCH030000013">
    <property type="protein sequence ID" value="CAI4215786.1"/>
    <property type="molecule type" value="Genomic_DNA"/>
</dbReference>
<dbReference type="InterPro" id="IPR042104">
    <property type="entry name" value="PKS_dehydratase_sf"/>
</dbReference>
<keyword evidence="6" id="KW-0511">Multifunctional enzyme</keyword>
<dbReference type="InterPro" id="IPR032821">
    <property type="entry name" value="PKS_assoc"/>
</dbReference>
<evidence type="ECO:0000256" key="3">
    <source>
        <dbReference type="ARBA" id="ARBA00022603"/>
    </source>
</evidence>
<dbReference type="CDD" id="cd00833">
    <property type="entry name" value="PKS"/>
    <property type="match status" value="1"/>
</dbReference>
<dbReference type="SUPFAM" id="SSF53901">
    <property type="entry name" value="Thiolase-like"/>
    <property type="match status" value="2"/>
</dbReference>
<evidence type="ECO:0008006" key="13">
    <source>
        <dbReference type="Google" id="ProtNLM"/>
    </source>
</evidence>
<dbReference type="GO" id="GO:0020037">
    <property type="term" value="F:heme binding"/>
    <property type="evidence" value="ECO:0007669"/>
    <property type="project" value="InterPro"/>
</dbReference>
<feature type="region of interest" description="C-terminal hotdog fold" evidence="7">
    <location>
        <begin position="581"/>
        <end position="793"/>
    </location>
</feature>
<dbReference type="SMART" id="SM00822">
    <property type="entry name" value="PKS_KR"/>
    <property type="match status" value="1"/>
</dbReference>
<keyword evidence="4" id="KW-0808">Transferase</keyword>
<protein>
    <recommendedName>
        <fullName evidence="13">Polyketide synthase</fullName>
    </recommendedName>
</protein>